<accession>A0ABS4IQF5</accession>
<reference evidence="1 2" key="1">
    <citation type="submission" date="2021-03" db="EMBL/GenBank/DDBJ databases">
        <title>Genomic Encyclopedia of Type Strains, Phase IV (KMG-IV): sequencing the most valuable type-strain genomes for metagenomic binning, comparative biology and taxonomic classification.</title>
        <authorList>
            <person name="Goeker M."/>
        </authorList>
    </citation>
    <scope>NUCLEOTIDE SEQUENCE [LARGE SCALE GENOMIC DNA]</scope>
    <source>
        <strain evidence="1 2">DSM 26048</strain>
    </source>
</reference>
<evidence type="ECO:0000313" key="2">
    <source>
        <dbReference type="Proteomes" id="UP001519287"/>
    </source>
</evidence>
<dbReference type="PANTHER" id="PTHR34822:SF1">
    <property type="entry name" value="GRPB FAMILY PROTEIN"/>
    <property type="match status" value="1"/>
</dbReference>
<protein>
    <submittedName>
        <fullName evidence="1">GrpB-like predicted nucleotidyltransferase (UPF0157 family)</fullName>
    </submittedName>
</protein>
<dbReference type="Proteomes" id="UP001519287">
    <property type="component" value="Unassembled WGS sequence"/>
</dbReference>
<dbReference type="Pfam" id="PF04229">
    <property type="entry name" value="GrpB"/>
    <property type="match status" value="1"/>
</dbReference>
<dbReference type="EMBL" id="JAGGLB010000003">
    <property type="protein sequence ID" value="MBP1989808.1"/>
    <property type="molecule type" value="Genomic_DNA"/>
</dbReference>
<dbReference type="InterPro" id="IPR007344">
    <property type="entry name" value="GrpB/CoaE"/>
</dbReference>
<dbReference type="SUPFAM" id="SSF81301">
    <property type="entry name" value="Nucleotidyltransferase"/>
    <property type="match status" value="1"/>
</dbReference>
<dbReference type="PANTHER" id="PTHR34822">
    <property type="entry name" value="GRPB DOMAIN PROTEIN (AFU_ORTHOLOGUE AFUA_1G01530)"/>
    <property type="match status" value="1"/>
</dbReference>
<keyword evidence="2" id="KW-1185">Reference proteome</keyword>
<proteinExistence type="predicted"/>
<dbReference type="Gene3D" id="3.30.460.10">
    <property type="entry name" value="Beta Polymerase, domain 2"/>
    <property type="match status" value="1"/>
</dbReference>
<evidence type="ECO:0000313" key="1">
    <source>
        <dbReference type="EMBL" id="MBP1989808.1"/>
    </source>
</evidence>
<name>A0ABS4IQF5_9BACL</name>
<sequence length="175" mass="20555">MEEVLVSDYNPEWVIDFEKEKELLVEQLKDIIVGIEHIGSTAVPGLAAKPTIDIMIGVNNLKDITEIHLERLDSYGYEFIDHPHFPERRFFRKGKWRAGTHHLHIYLHLAENWNTNLLFRDYLINHPDAAKEYGKLKRDLKEKFQHDRVGYTNAKAPFIQTILTRARQQLTEDHG</sequence>
<organism evidence="1 2">
    <name type="scientific">Paenibacillus eucommiae</name>
    <dbReference type="NCBI Taxonomy" id="1355755"/>
    <lineage>
        <taxon>Bacteria</taxon>
        <taxon>Bacillati</taxon>
        <taxon>Bacillota</taxon>
        <taxon>Bacilli</taxon>
        <taxon>Bacillales</taxon>
        <taxon>Paenibacillaceae</taxon>
        <taxon>Paenibacillus</taxon>
    </lineage>
</organism>
<dbReference type="InterPro" id="IPR043519">
    <property type="entry name" value="NT_sf"/>
</dbReference>
<comment type="caution">
    <text evidence="1">The sequence shown here is derived from an EMBL/GenBank/DDBJ whole genome shotgun (WGS) entry which is preliminary data.</text>
</comment>
<gene>
    <name evidence="1" type="ORF">J2Z66_001406</name>
</gene>
<dbReference type="RefSeq" id="WP_209970603.1">
    <property type="nucleotide sequence ID" value="NZ_JAGGLB010000003.1"/>
</dbReference>